<dbReference type="AlphaFoldDB" id="A0A921F973"/>
<dbReference type="Pfam" id="PF04883">
    <property type="entry name" value="HK97-gp10_like"/>
    <property type="match status" value="1"/>
</dbReference>
<proteinExistence type="predicted"/>
<dbReference type="EMBL" id="DYXG01000064">
    <property type="protein sequence ID" value="HJE97271.1"/>
    <property type="molecule type" value="Genomic_DNA"/>
</dbReference>
<evidence type="ECO:0000313" key="3">
    <source>
        <dbReference type="Proteomes" id="UP000707535"/>
    </source>
</evidence>
<dbReference type="Proteomes" id="UP000707535">
    <property type="component" value="Unassembled WGS sequence"/>
</dbReference>
<evidence type="ECO:0000313" key="2">
    <source>
        <dbReference type="EMBL" id="HJE97271.1"/>
    </source>
</evidence>
<gene>
    <name evidence="2" type="ORF">K8V00_06590</name>
</gene>
<reference evidence="2" key="2">
    <citation type="submission" date="2021-09" db="EMBL/GenBank/DDBJ databases">
        <authorList>
            <person name="Gilroy R."/>
        </authorList>
    </citation>
    <scope>NUCLEOTIDE SEQUENCE</scope>
    <source>
        <strain evidence="2">CHK174-6876</strain>
    </source>
</reference>
<accession>A0A921F973</accession>
<evidence type="ECO:0000256" key="1">
    <source>
        <dbReference type="SAM" id="MobiDB-lite"/>
    </source>
</evidence>
<dbReference type="InterPro" id="IPR010064">
    <property type="entry name" value="HK97-gp10_tail"/>
</dbReference>
<organism evidence="2 3">
    <name type="scientific">Ligilactobacillus acidipiscis</name>
    <dbReference type="NCBI Taxonomy" id="89059"/>
    <lineage>
        <taxon>Bacteria</taxon>
        <taxon>Bacillati</taxon>
        <taxon>Bacillota</taxon>
        <taxon>Bacilli</taxon>
        <taxon>Lactobacillales</taxon>
        <taxon>Lactobacillaceae</taxon>
        <taxon>Ligilactobacillus</taxon>
    </lineage>
</organism>
<reference evidence="2" key="1">
    <citation type="journal article" date="2021" name="PeerJ">
        <title>Extensive microbial diversity within the chicken gut microbiome revealed by metagenomics and culture.</title>
        <authorList>
            <person name="Gilroy R."/>
            <person name="Ravi A."/>
            <person name="Getino M."/>
            <person name="Pursley I."/>
            <person name="Horton D.L."/>
            <person name="Alikhan N.F."/>
            <person name="Baker D."/>
            <person name="Gharbi K."/>
            <person name="Hall N."/>
            <person name="Watson M."/>
            <person name="Adriaenssens E.M."/>
            <person name="Foster-Nyarko E."/>
            <person name="Jarju S."/>
            <person name="Secka A."/>
            <person name="Antonio M."/>
            <person name="Oren A."/>
            <person name="Chaudhuri R.R."/>
            <person name="La Ragione R."/>
            <person name="Hildebrand F."/>
            <person name="Pallen M.J."/>
        </authorList>
    </citation>
    <scope>NUCLEOTIDE SEQUENCE</scope>
    <source>
        <strain evidence="2">CHK174-6876</strain>
    </source>
</reference>
<feature type="compositionally biased region" description="Polar residues" evidence="1">
    <location>
        <begin position="63"/>
        <end position="83"/>
    </location>
</feature>
<name>A0A921F973_9LACO</name>
<comment type="caution">
    <text evidence="2">The sequence shown here is derived from an EMBL/GenBank/DDBJ whole genome shotgun (WGS) entry which is preliminary data.</text>
</comment>
<dbReference type="NCBIfam" id="TIGR01725">
    <property type="entry name" value="phge_HK97_gp10"/>
    <property type="match status" value="1"/>
</dbReference>
<protein>
    <submittedName>
        <fullName evidence="2">HK97 gp10 family phage protein</fullName>
    </submittedName>
</protein>
<sequence length="137" mass="15414">MNLTDGLEKWLNNVEEVAKLSTQERAEITDAGAQIYKNKLEAVTNAKHRSNHNDQKYGHMADNITSNKTNIDGQQDGTSTVGWNNPYHAANARRLNNGTKKYKADHFVTNAQEDSINEVLAAEAKVYQQKIRKAEDK</sequence>
<feature type="region of interest" description="Disordered" evidence="1">
    <location>
        <begin position="48"/>
        <end position="85"/>
    </location>
</feature>